<dbReference type="HOGENOM" id="CLU_000445_94_2_4"/>
<dbReference type="EMBL" id="CP000512">
    <property type="protein sequence ID" value="ABM30837.1"/>
    <property type="molecule type" value="Genomic_DNA"/>
</dbReference>
<dbReference type="KEGG" id="aav:Aave_0229"/>
<feature type="domain" description="Histidine kinase" evidence="17">
    <location>
        <begin position="429"/>
        <end position="642"/>
    </location>
</feature>
<dbReference type="InterPro" id="IPR036890">
    <property type="entry name" value="HATPase_C_sf"/>
</dbReference>
<evidence type="ECO:0000256" key="5">
    <source>
        <dbReference type="ARBA" id="ARBA00022519"/>
    </source>
</evidence>
<dbReference type="GO" id="GO:0005886">
    <property type="term" value="C:plasma membrane"/>
    <property type="evidence" value="ECO:0007669"/>
    <property type="project" value="UniProtKB-SubCell"/>
</dbReference>
<evidence type="ECO:0000256" key="13">
    <source>
        <dbReference type="ARBA" id="ARBA00023012"/>
    </source>
</evidence>
<dbReference type="InterPro" id="IPR005467">
    <property type="entry name" value="His_kinase_dom"/>
</dbReference>
<proteinExistence type="predicted"/>
<evidence type="ECO:0000256" key="15">
    <source>
        <dbReference type="ARBA" id="ARBA00073143"/>
    </source>
</evidence>
<keyword evidence="5" id="KW-0997">Cell inner membrane</keyword>
<dbReference type="SMART" id="SM00387">
    <property type="entry name" value="HATPase_c"/>
    <property type="match status" value="1"/>
</dbReference>
<evidence type="ECO:0000256" key="16">
    <source>
        <dbReference type="SAM" id="Phobius"/>
    </source>
</evidence>
<dbReference type="FunFam" id="1.10.287.130:FF:000049">
    <property type="entry name" value="C4-dicarboxylate transport sensor protein DctB"/>
    <property type="match status" value="1"/>
</dbReference>
<dbReference type="GO" id="GO:0000155">
    <property type="term" value="F:phosphorelay sensor kinase activity"/>
    <property type="evidence" value="ECO:0007669"/>
    <property type="project" value="InterPro"/>
</dbReference>
<evidence type="ECO:0000256" key="7">
    <source>
        <dbReference type="ARBA" id="ARBA00022679"/>
    </source>
</evidence>
<dbReference type="InterPro" id="IPR003661">
    <property type="entry name" value="HisK_dim/P_dom"/>
</dbReference>
<evidence type="ECO:0000256" key="4">
    <source>
        <dbReference type="ARBA" id="ARBA00022475"/>
    </source>
</evidence>
<dbReference type="Pfam" id="PF02518">
    <property type="entry name" value="HATPase_c"/>
    <property type="match status" value="1"/>
</dbReference>
<dbReference type="GO" id="GO:0005524">
    <property type="term" value="F:ATP binding"/>
    <property type="evidence" value="ECO:0007669"/>
    <property type="project" value="UniProtKB-KW"/>
</dbReference>
<evidence type="ECO:0000313" key="19">
    <source>
        <dbReference type="Proteomes" id="UP000002596"/>
    </source>
</evidence>
<keyword evidence="6" id="KW-0597">Phosphoprotein</keyword>
<evidence type="ECO:0000259" key="17">
    <source>
        <dbReference type="PROSITE" id="PS50109"/>
    </source>
</evidence>
<dbReference type="SUPFAM" id="SSF47384">
    <property type="entry name" value="Homodimeric domain of signal transducing histidine kinase"/>
    <property type="match status" value="1"/>
</dbReference>
<dbReference type="SUPFAM" id="SSF55874">
    <property type="entry name" value="ATPase domain of HSP90 chaperone/DNA topoisomerase II/histidine kinase"/>
    <property type="match status" value="1"/>
</dbReference>
<dbReference type="PROSITE" id="PS50109">
    <property type="entry name" value="HIS_KIN"/>
    <property type="match status" value="1"/>
</dbReference>
<feature type="transmembrane region" description="Helical" evidence="16">
    <location>
        <begin position="45"/>
        <end position="63"/>
    </location>
</feature>
<keyword evidence="8 16" id="KW-0812">Transmembrane</keyword>
<evidence type="ECO:0000256" key="14">
    <source>
        <dbReference type="ARBA" id="ARBA00023136"/>
    </source>
</evidence>
<dbReference type="SMART" id="SM00388">
    <property type="entry name" value="HisKA"/>
    <property type="match status" value="1"/>
</dbReference>
<comment type="catalytic activity">
    <reaction evidence="1">
        <text>ATP + protein L-histidine = ADP + protein N-phospho-L-histidine.</text>
        <dbReference type="EC" id="2.7.13.3"/>
    </reaction>
</comment>
<keyword evidence="9" id="KW-0547">Nucleotide-binding</keyword>
<dbReference type="Gene3D" id="1.10.287.130">
    <property type="match status" value="1"/>
</dbReference>
<dbReference type="InterPro" id="IPR003594">
    <property type="entry name" value="HATPase_dom"/>
</dbReference>
<evidence type="ECO:0000256" key="8">
    <source>
        <dbReference type="ARBA" id="ARBA00022692"/>
    </source>
</evidence>
<dbReference type="PRINTS" id="PR00344">
    <property type="entry name" value="BCTRLSENSOR"/>
</dbReference>
<dbReference type="STRING" id="397945.Aave_0229"/>
<comment type="subcellular location">
    <subcellularLocation>
        <location evidence="2">Cell inner membrane</location>
        <topology evidence="2">Multi-pass membrane protein</topology>
    </subcellularLocation>
</comment>
<dbReference type="InterPro" id="IPR029151">
    <property type="entry name" value="Sensor-like_sf"/>
</dbReference>
<dbReference type="CDD" id="cd00082">
    <property type="entry name" value="HisKA"/>
    <property type="match status" value="1"/>
</dbReference>
<dbReference type="Gene3D" id="3.30.565.10">
    <property type="entry name" value="Histidine kinase-like ATPase, C-terminal domain"/>
    <property type="match status" value="1"/>
</dbReference>
<reference evidence="18 19" key="1">
    <citation type="submission" date="2006-12" db="EMBL/GenBank/DDBJ databases">
        <title>Complete sequence of Acidovorax avenae subsp. citrulli AAC00-1.</title>
        <authorList>
            <consortium name="US DOE Joint Genome Institute"/>
            <person name="Copeland A."/>
            <person name="Lucas S."/>
            <person name="Lapidus A."/>
            <person name="Barry K."/>
            <person name="Detter J.C."/>
            <person name="Glavina del Rio T."/>
            <person name="Dalin E."/>
            <person name="Tice H."/>
            <person name="Pitluck S."/>
            <person name="Kiss H."/>
            <person name="Brettin T."/>
            <person name="Bruce D."/>
            <person name="Han C."/>
            <person name="Tapia R."/>
            <person name="Gilna P."/>
            <person name="Schmutz J."/>
            <person name="Larimer F."/>
            <person name="Land M."/>
            <person name="Hauser L."/>
            <person name="Kyrpides N."/>
            <person name="Kim E."/>
            <person name="Stahl D."/>
            <person name="Richardson P."/>
        </authorList>
    </citation>
    <scope>NUCLEOTIDE SEQUENCE [LARGE SCALE GENOMIC DNA]</scope>
    <source>
        <strain evidence="18 19">AAC00-1</strain>
    </source>
</reference>
<organism evidence="18 19">
    <name type="scientific">Paracidovorax citrulli (strain AAC00-1)</name>
    <name type="common">Acidovorax citrulli</name>
    <dbReference type="NCBI Taxonomy" id="397945"/>
    <lineage>
        <taxon>Bacteria</taxon>
        <taxon>Pseudomonadati</taxon>
        <taxon>Pseudomonadota</taxon>
        <taxon>Betaproteobacteria</taxon>
        <taxon>Burkholderiales</taxon>
        <taxon>Comamonadaceae</taxon>
        <taxon>Paracidovorax</taxon>
    </lineage>
</organism>
<keyword evidence="12 16" id="KW-1133">Transmembrane helix</keyword>
<protein>
    <recommendedName>
        <fullName evidence="15">C4-dicarboxylate transport sensor protein DctB</fullName>
        <ecNumber evidence="3">2.7.13.3</ecNumber>
    </recommendedName>
</protein>
<evidence type="ECO:0000256" key="3">
    <source>
        <dbReference type="ARBA" id="ARBA00012438"/>
    </source>
</evidence>
<accession>A1TIP9</accession>
<dbReference type="InterPro" id="IPR004358">
    <property type="entry name" value="Sig_transdc_His_kin-like_C"/>
</dbReference>
<name>A1TIP9_PARC0</name>
<sequence>MACPIVRFSAIDALSTGVALGGPAFATHHNPCRTRWLRLKPDRSLLIPGLAVLACVCVGALVYRATLDTQLSLQQHAAAQRLDFAAQSLESLLHRNEALPALLALDGGLGRALRDSRPDNLATANAFLGQAAGLADVEAAYLMDAGGQTVAASNWRLPSSFVGQNYRFRPYFEAAMQGRTGRFYGVGATTGKPGYFIAAPLPAAALARGVVAVKISLDAFEASLAASGDTVLLADRDGVVFVSTEAQWRYRTLAPLGTQALARLENAQQYGRHALRPMDHGLGAWPDGGAPIRLQHAGLEREFSVATRGVGPLGWQMLLLADRYPVRQEALVAGLAGGLCAALLLGMLFYQRLDQQGQAERRASAARLQAAHDMLETQIAQRTTDLTAANAALQLRVSELQHAETILRGTRDAAVQAGKLAVLGQMAAGMSHELNQPLAALQTLSDNAVALDRQGRREDVAENLQLIGQLAARMGRIVRQLKSFVRKETPVLQPCRVRDALDHALLLLAQRCTAVQARIDVQPFDAGLRVMADPTRLEQVLVNLLRNGLDAVQDRPVREVRFAPASDDGWVRLRVSDTGGGIAPEVRGRLFEPFFTTKAGEGLGLGLAVSRIIVEGMGGTLTVEDIPEGGGAGFTVTLALARPDA</sequence>
<evidence type="ECO:0000256" key="1">
    <source>
        <dbReference type="ARBA" id="ARBA00000085"/>
    </source>
</evidence>
<dbReference type="Gene3D" id="3.30.450.20">
    <property type="entry name" value="PAS domain"/>
    <property type="match status" value="2"/>
</dbReference>
<dbReference type="PANTHER" id="PTHR43065">
    <property type="entry name" value="SENSOR HISTIDINE KINASE"/>
    <property type="match status" value="1"/>
</dbReference>
<dbReference type="Pfam" id="PF00512">
    <property type="entry name" value="HisKA"/>
    <property type="match status" value="1"/>
</dbReference>
<dbReference type="AlphaFoldDB" id="A1TIP9"/>
<dbReference type="SUPFAM" id="SSF103190">
    <property type="entry name" value="Sensory domain-like"/>
    <property type="match status" value="1"/>
</dbReference>
<evidence type="ECO:0000256" key="10">
    <source>
        <dbReference type="ARBA" id="ARBA00022777"/>
    </source>
</evidence>
<dbReference type="PIRSF" id="PIRSF036431">
    <property type="entry name" value="STHK_DctB"/>
    <property type="match status" value="1"/>
</dbReference>
<dbReference type="InterPro" id="IPR017055">
    <property type="entry name" value="Sig_transdc_His_kinase_DctB"/>
</dbReference>
<evidence type="ECO:0000313" key="18">
    <source>
        <dbReference type="EMBL" id="ABM30837.1"/>
    </source>
</evidence>
<keyword evidence="11" id="KW-0067">ATP-binding</keyword>
<dbReference type="PANTHER" id="PTHR43065:SF46">
    <property type="entry name" value="C4-DICARBOXYLATE TRANSPORT SENSOR PROTEIN DCTB"/>
    <property type="match status" value="1"/>
</dbReference>
<dbReference type="InterPro" id="IPR036097">
    <property type="entry name" value="HisK_dim/P_sf"/>
</dbReference>
<evidence type="ECO:0000256" key="12">
    <source>
        <dbReference type="ARBA" id="ARBA00022989"/>
    </source>
</evidence>
<dbReference type="EC" id="2.7.13.3" evidence="3"/>
<keyword evidence="13" id="KW-0902">Two-component regulatory system</keyword>
<dbReference type="eggNOG" id="COG4191">
    <property type="taxonomic scope" value="Bacteria"/>
</dbReference>
<evidence type="ECO:0000256" key="9">
    <source>
        <dbReference type="ARBA" id="ARBA00022741"/>
    </source>
</evidence>
<keyword evidence="7" id="KW-0808">Transferase</keyword>
<keyword evidence="14 16" id="KW-0472">Membrane</keyword>
<gene>
    <name evidence="18" type="ordered locus">Aave_0229</name>
</gene>
<evidence type="ECO:0000256" key="2">
    <source>
        <dbReference type="ARBA" id="ARBA00004429"/>
    </source>
</evidence>
<dbReference type="Proteomes" id="UP000002596">
    <property type="component" value="Chromosome"/>
</dbReference>
<keyword evidence="10 18" id="KW-0418">Kinase</keyword>
<evidence type="ECO:0000256" key="6">
    <source>
        <dbReference type="ARBA" id="ARBA00022553"/>
    </source>
</evidence>
<keyword evidence="4" id="KW-1003">Cell membrane</keyword>
<evidence type="ECO:0000256" key="11">
    <source>
        <dbReference type="ARBA" id="ARBA00022840"/>
    </source>
</evidence>